<dbReference type="InterPro" id="IPR000343">
    <property type="entry name" value="4pyrrol_synth_GluRdtase"/>
</dbReference>
<feature type="domain" description="Tetrapyrrole biosynthesis glutamyl-tRNA reductase dimerisation" evidence="13">
    <location>
        <begin position="317"/>
        <end position="413"/>
    </location>
</feature>
<dbReference type="SUPFAM" id="SSF69075">
    <property type="entry name" value="Glutamyl tRNA-reductase dimerization domain"/>
    <property type="match status" value="1"/>
</dbReference>
<protein>
    <recommendedName>
        <fullName evidence="3 8">Glutamyl-tRNA reductase</fullName>
        <shortName evidence="8">GluTR</shortName>
        <ecNumber evidence="3 8">1.2.1.70</ecNumber>
    </recommendedName>
</protein>
<dbReference type="AlphaFoldDB" id="A0A315ZBE8"/>
<sequence length="423" mass="48139">MLKKELYIFSISHQSASVELREKFSISKTETADFLRKLKEVLGIEEAIVLSTCNRTDIYYLHPIGMRSAILKFICAFKTAGESDVYKKYVFSCQGDDALKYLFRLSIGLESQIFGDLQIYSQLKDAYQLATDADMVKSYLHRLMHSIFYTHKQILNQTSFQEGALSASYNTAKKINQLIESRSDKMVNVLVIGAGQMGKDLCDHLAKFGIENVAITNRTLEKAKAIADAYDFAIFPFDEHKDLIPHFDIIVSTIEQGSFLYQKSDFLNATTLAVFDLGAPRTVSPEVAELCECFYDIDQIAALTETTLAFRKNEVPKVEQLIDEAVEQFNLWLDESSFTPTVRQFKEALEELRKSTLSNYMKEMSTADYEVVEEVTSKVIQKIINIPVVQLKTACQRGNVEQLNQSLKELFMLDENQFSETKS</sequence>
<comment type="caution">
    <text evidence="16">The sequence shown here is derived from an EMBL/GenBank/DDBJ whole genome shotgun (WGS) entry which is preliminary data.</text>
</comment>
<comment type="pathway">
    <text evidence="1 8 12">Porphyrin-containing compound metabolism; protoporphyrin-IX biosynthesis; 5-aminolevulinate from L-glutamyl-tRNA(Glu): step 1/2.</text>
</comment>
<comment type="miscellaneous">
    <text evidence="8">During catalysis, the active site Cys acts as a nucleophile attacking the alpha-carbonyl group of tRNA-bound glutamate with the formation of a thioester intermediate between enzyme and glutamate, and the concomitant release of tRNA(Glu). The thioester intermediate is finally reduced by direct hydride transfer from NADPH, to form the product GSA.</text>
</comment>
<evidence type="ECO:0000256" key="12">
    <source>
        <dbReference type="RuleBase" id="RU000584"/>
    </source>
</evidence>
<dbReference type="UniPathway" id="UPA00251">
    <property type="reaction ID" value="UER00316"/>
</dbReference>
<proteinExistence type="inferred from homology"/>
<evidence type="ECO:0000313" key="17">
    <source>
        <dbReference type="Proteomes" id="UP000245535"/>
    </source>
</evidence>
<dbReference type="PANTHER" id="PTHR43013:SF1">
    <property type="entry name" value="GLUTAMYL-TRNA REDUCTASE"/>
    <property type="match status" value="1"/>
</dbReference>
<dbReference type="Gene3D" id="3.40.50.720">
    <property type="entry name" value="NAD(P)-binding Rossmann-like Domain"/>
    <property type="match status" value="1"/>
</dbReference>
<evidence type="ECO:0000259" key="14">
    <source>
        <dbReference type="Pfam" id="PF01488"/>
    </source>
</evidence>
<dbReference type="PIRSF" id="PIRSF000445">
    <property type="entry name" value="4pyrrol_synth_GluRdtase"/>
    <property type="match status" value="1"/>
</dbReference>
<keyword evidence="17" id="KW-1185">Reference proteome</keyword>
<dbReference type="OrthoDB" id="110209at2"/>
<evidence type="ECO:0000256" key="1">
    <source>
        <dbReference type="ARBA" id="ARBA00005059"/>
    </source>
</evidence>
<dbReference type="SUPFAM" id="SSF69742">
    <property type="entry name" value="Glutamyl tRNA-reductase catalytic, N-terminal domain"/>
    <property type="match status" value="1"/>
</dbReference>
<dbReference type="InterPro" id="IPR036453">
    <property type="entry name" value="GluRdtase_dimer_dom_sf"/>
</dbReference>
<dbReference type="NCBIfam" id="TIGR01035">
    <property type="entry name" value="hemA"/>
    <property type="match status" value="1"/>
</dbReference>
<gene>
    <name evidence="8" type="primary">hemA</name>
    <name evidence="16" type="ORF">BC781_102417</name>
</gene>
<keyword evidence="5 8" id="KW-0560">Oxidoreductase</keyword>
<evidence type="ECO:0000259" key="13">
    <source>
        <dbReference type="Pfam" id="PF00745"/>
    </source>
</evidence>
<dbReference type="HAMAP" id="MF_00087">
    <property type="entry name" value="Glu_tRNA_reductase"/>
    <property type="match status" value="1"/>
</dbReference>
<dbReference type="GO" id="GO:0019353">
    <property type="term" value="P:protoporphyrinogen IX biosynthetic process from glutamate"/>
    <property type="evidence" value="ECO:0007669"/>
    <property type="project" value="TreeGrafter"/>
</dbReference>
<dbReference type="Proteomes" id="UP000245535">
    <property type="component" value="Unassembled WGS sequence"/>
</dbReference>
<dbReference type="EC" id="1.2.1.70" evidence="3 8"/>
<comment type="function">
    <text evidence="8">Catalyzes the NADPH-dependent reduction of glutamyl-tRNA(Glu) to glutamate 1-semialdehyde (GSA).</text>
</comment>
<feature type="binding site" evidence="8 10">
    <location>
        <begin position="116"/>
        <end position="118"/>
    </location>
    <ligand>
        <name>substrate</name>
    </ligand>
</feature>
<reference evidence="16 17" key="1">
    <citation type="submission" date="2018-03" db="EMBL/GenBank/DDBJ databases">
        <title>Genomic Encyclopedia of Archaeal and Bacterial Type Strains, Phase II (KMG-II): from individual species to whole genera.</title>
        <authorList>
            <person name="Goeker M."/>
        </authorList>
    </citation>
    <scope>NUCLEOTIDE SEQUENCE [LARGE SCALE GENOMIC DNA]</scope>
    <source>
        <strain evidence="16 17">DSM 28229</strain>
    </source>
</reference>
<dbReference type="InterPro" id="IPR036291">
    <property type="entry name" value="NAD(P)-bd_dom_sf"/>
</dbReference>
<evidence type="ECO:0000256" key="7">
    <source>
        <dbReference type="ARBA" id="ARBA00047464"/>
    </source>
</evidence>
<feature type="domain" description="Quinate/shikimate 5-dehydrogenase/glutamyl-tRNA reductase" evidence="14">
    <location>
        <begin position="185"/>
        <end position="300"/>
    </location>
</feature>
<dbReference type="SUPFAM" id="SSF51735">
    <property type="entry name" value="NAD(P)-binding Rossmann-fold domains"/>
    <property type="match status" value="1"/>
</dbReference>
<dbReference type="Gene3D" id="3.30.460.30">
    <property type="entry name" value="Glutamyl-tRNA reductase, N-terminal domain"/>
    <property type="match status" value="1"/>
</dbReference>
<dbReference type="PANTHER" id="PTHR43013">
    <property type="entry name" value="GLUTAMYL-TRNA REDUCTASE"/>
    <property type="match status" value="1"/>
</dbReference>
<dbReference type="EMBL" id="QGDO01000002">
    <property type="protein sequence ID" value="PWJ42871.1"/>
    <property type="molecule type" value="Genomic_DNA"/>
</dbReference>
<dbReference type="RefSeq" id="WP_109616991.1">
    <property type="nucleotide sequence ID" value="NZ_QGDO01000002.1"/>
</dbReference>
<feature type="domain" description="Glutamyl-tRNA reductase N-terminal" evidence="15">
    <location>
        <begin position="10"/>
        <end position="158"/>
    </location>
</feature>
<dbReference type="InterPro" id="IPR006151">
    <property type="entry name" value="Shikm_DH/Glu-tRNA_Rdtase"/>
</dbReference>
<evidence type="ECO:0000259" key="15">
    <source>
        <dbReference type="Pfam" id="PF05201"/>
    </source>
</evidence>
<comment type="subunit">
    <text evidence="8">Homodimer.</text>
</comment>
<feature type="binding site" evidence="8 10">
    <location>
        <position position="122"/>
    </location>
    <ligand>
        <name>substrate</name>
    </ligand>
</feature>
<dbReference type="GO" id="GO:0008883">
    <property type="term" value="F:glutamyl-tRNA reductase activity"/>
    <property type="evidence" value="ECO:0007669"/>
    <property type="project" value="UniProtKB-UniRule"/>
</dbReference>
<dbReference type="Pfam" id="PF01488">
    <property type="entry name" value="Shikimate_DH"/>
    <property type="match status" value="1"/>
</dbReference>
<dbReference type="Pfam" id="PF05201">
    <property type="entry name" value="GlutR_N"/>
    <property type="match status" value="1"/>
</dbReference>
<organism evidence="16 17">
    <name type="scientific">Sediminitomix flava</name>
    <dbReference type="NCBI Taxonomy" id="379075"/>
    <lineage>
        <taxon>Bacteria</taxon>
        <taxon>Pseudomonadati</taxon>
        <taxon>Bacteroidota</taxon>
        <taxon>Cytophagia</taxon>
        <taxon>Cytophagales</taxon>
        <taxon>Flammeovirgaceae</taxon>
        <taxon>Sediminitomix</taxon>
    </lineage>
</organism>
<evidence type="ECO:0000256" key="4">
    <source>
        <dbReference type="ARBA" id="ARBA00022857"/>
    </source>
</evidence>
<name>A0A315ZBE8_SEDFL</name>
<dbReference type="Pfam" id="PF00745">
    <property type="entry name" value="GlutR_dimer"/>
    <property type="match status" value="1"/>
</dbReference>
<evidence type="ECO:0000256" key="8">
    <source>
        <dbReference type="HAMAP-Rule" id="MF_00087"/>
    </source>
</evidence>
<feature type="binding site" evidence="8 11">
    <location>
        <begin position="193"/>
        <end position="198"/>
    </location>
    <ligand>
        <name>NADP(+)</name>
        <dbReference type="ChEBI" id="CHEBI:58349"/>
    </ligand>
</feature>
<keyword evidence="4 8" id="KW-0521">NADP</keyword>
<evidence type="ECO:0000313" key="16">
    <source>
        <dbReference type="EMBL" id="PWJ42871.1"/>
    </source>
</evidence>
<comment type="domain">
    <text evidence="8">Possesses an unusual extended V-shaped dimeric structure with each monomer consisting of three distinct domains arranged along a curved 'spinal' alpha-helix. The N-terminal catalytic domain specifically recognizes the glutamate moiety of the substrate. The second domain is the NADPH-binding domain, and the third C-terminal domain is responsible for dimerization.</text>
</comment>
<evidence type="ECO:0000256" key="10">
    <source>
        <dbReference type="PIRSR" id="PIRSR000445-2"/>
    </source>
</evidence>
<comment type="catalytic activity">
    <reaction evidence="7 8 12">
        <text>(S)-4-amino-5-oxopentanoate + tRNA(Glu) + NADP(+) = L-glutamyl-tRNA(Glu) + NADPH + H(+)</text>
        <dbReference type="Rhea" id="RHEA:12344"/>
        <dbReference type="Rhea" id="RHEA-COMP:9663"/>
        <dbReference type="Rhea" id="RHEA-COMP:9680"/>
        <dbReference type="ChEBI" id="CHEBI:15378"/>
        <dbReference type="ChEBI" id="CHEBI:57501"/>
        <dbReference type="ChEBI" id="CHEBI:57783"/>
        <dbReference type="ChEBI" id="CHEBI:58349"/>
        <dbReference type="ChEBI" id="CHEBI:78442"/>
        <dbReference type="ChEBI" id="CHEBI:78520"/>
        <dbReference type="EC" id="1.2.1.70"/>
    </reaction>
</comment>
<evidence type="ECO:0000256" key="6">
    <source>
        <dbReference type="ARBA" id="ARBA00023244"/>
    </source>
</evidence>
<evidence type="ECO:0000256" key="11">
    <source>
        <dbReference type="PIRSR" id="PIRSR000445-3"/>
    </source>
</evidence>
<dbReference type="InterPro" id="IPR036343">
    <property type="entry name" value="GluRdtase_N_sf"/>
</dbReference>
<dbReference type="InterPro" id="IPR015895">
    <property type="entry name" value="4pyrrol_synth_GluRdtase_N"/>
</dbReference>
<evidence type="ECO:0000256" key="3">
    <source>
        <dbReference type="ARBA" id="ARBA00012970"/>
    </source>
</evidence>
<feature type="binding site" evidence="8 10">
    <location>
        <begin position="52"/>
        <end position="55"/>
    </location>
    <ligand>
        <name>substrate</name>
    </ligand>
</feature>
<evidence type="ECO:0000256" key="2">
    <source>
        <dbReference type="ARBA" id="ARBA00005916"/>
    </source>
</evidence>
<feature type="active site" description="Nucleophile" evidence="8 9">
    <location>
        <position position="53"/>
    </location>
</feature>
<evidence type="ECO:0000256" key="5">
    <source>
        <dbReference type="ARBA" id="ARBA00023002"/>
    </source>
</evidence>
<feature type="binding site" evidence="8 10">
    <location>
        <position position="111"/>
    </location>
    <ligand>
        <name>substrate</name>
    </ligand>
</feature>
<dbReference type="GO" id="GO:0050661">
    <property type="term" value="F:NADP binding"/>
    <property type="evidence" value="ECO:0007669"/>
    <property type="project" value="InterPro"/>
</dbReference>
<comment type="caution">
    <text evidence="8">Lacks conserved residue(s) required for the propagation of feature annotation.</text>
</comment>
<comment type="similarity">
    <text evidence="2 8 12">Belongs to the glutamyl-tRNA reductase family.</text>
</comment>
<keyword evidence="6 8" id="KW-0627">Porphyrin biosynthesis</keyword>
<evidence type="ECO:0000256" key="9">
    <source>
        <dbReference type="PIRSR" id="PIRSR000445-1"/>
    </source>
</evidence>
<dbReference type="InterPro" id="IPR015896">
    <property type="entry name" value="4pyrrol_synth_GluRdtase_dimer"/>
</dbReference>
<accession>A0A315ZBE8</accession>